<comment type="similarity">
    <text evidence="1">Belongs to the alpha/beta-type SASP family.</text>
</comment>
<dbReference type="Gene3D" id="6.10.10.80">
    <property type="entry name" value="Small, acid-soluble spore protein, alpha/beta type-like"/>
    <property type="match status" value="1"/>
</dbReference>
<dbReference type="InterPro" id="IPR038300">
    <property type="entry name" value="SASP_sf_alpha/beta"/>
</dbReference>
<reference evidence="4" key="1">
    <citation type="submission" date="2015-07" db="EMBL/GenBank/DDBJ databases">
        <title>Complete genome sequence and phylogenetic analysis of Limnochorda pilosa.</title>
        <authorList>
            <person name="Watanabe M."/>
            <person name="Kojima H."/>
            <person name="Fukui M."/>
        </authorList>
    </citation>
    <scope>NUCLEOTIDE SEQUENCE [LARGE SCALE GENOMIC DNA]</scope>
    <source>
        <strain evidence="4">HC45</strain>
    </source>
</reference>
<organism evidence="3 4">
    <name type="scientific">Limnochorda pilosa</name>
    <dbReference type="NCBI Taxonomy" id="1555112"/>
    <lineage>
        <taxon>Bacteria</taxon>
        <taxon>Bacillati</taxon>
        <taxon>Bacillota</taxon>
        <taxon>Limnochordia</taxon>
        <taxon>Limnochordales</taxon>
        <taxon>Limnochordaceae</taxon>
        <taxon>Limnochorda</taxon>
    </lineage>
</organism>
<dbReference type="AlphaFoldDB" id="A0A0K2SMM5"/>
<name>A0A0K2SMM5_LIMPI</name>
<dbReference type="InterPro" id="IPR001448">
    <property type="entry name" value="SASP_alpha/beta-type"/>
</dbReference>
<dbReference type="InterPro" id="IPR050847">
    <property type="entry name" value="SASP_DNA-binding"/>
</dbReference>
<keyword evidence="2" id="KW-0238">DNA-binding</keyword>
<dbReference type="InterPro" id="IPR018126">
    <property type="entry name" value="SASP_alpha/beta-type_CS"/>
</dbReference>
<dbReference type="Proteomes" id="UP000065807">
    <property type="component" value="Chromosome"/>
</dbReference>
<dbReference type="GO" id="GO:0006265">
    <property type="term" value="P:DNA topological change"/>
    <property type="evidence" value="ECO:0007669"/>
    <property type="project" value="InterPro"/>
</dbReference>
<accession>A0A0K2SMM5</accession>
<dbReference type="PATRIC" id="fig|1555112.3.peg.2575"/>
<dbReference type="PROSITE" id="PS00304">
    <property type="entry name" value="SASP_1"/>
    <property type="match status" value="1"/>
</dbReference>
<dbReference type="STRING" id="1555112.LIP_2536"/>
<proteinExistence type="inferred from homology"/>
<gene>
    <name evidence="3" type="ORF">LIP_2536</name>
</gene>
<evidence type="ECO:0000313" key="3">
    <source>
        <dbReference type="EMBL" id="BAS28366.1"/>
    </source>
</evidence>
<evidence type="ECO:0000256" key="2">
    <source>
        <dbReference type="ARBA" id="ARBA00023125"/>
    </source>
</evidence>
<dbReference type="Pfam" id="PF00269">
    <property type="entry name" value="SASP"/>
    <property type="match status" value="1"/>
</dbReference>
<protein>
    <submittedName>
        <fullName evidence="3">Spore protein</fullName>
    </submittedName>
</protein>
<dbReference type="GO" id="GO:0003690">
    <property type="term" value="F:double-stranded DNA binding"/>
    <property type="evidence" value="ECO:0007669"/>
    <property type="project" value="InterPro"/>
</dbReference>
<dbReference type="OrthoDB" id="1683773at2"/>
<keyword evidence="4" id="KW-1185">Reference proteome</keyword>
<dbReference type="KEGG" id="lpil:LIP_2536"/>
<dbReference type="PANTHER" id="PTHR36107:SF1">
    <property type="entry name" value="SMALL, ACID-SOLUBLE SPORE PROTEIN A"/>
    <property type="match status" value="1"/>
</dbReference>
<dbReference type="PANTHER" id="PTHR36107">
    <property type="entry name" value="SMALL, ACID-SOLUBLE SPORE PROTEIN A"/>
    <property type="match status" value="1"/>
</dbReference>
<dbReference type="EMBL" id="AP014924">
    <property type="protein sequence ID" value="BAS28366.1"/>
    <property type="molecule type" value="Genomic_DNA"/>
</dbReference>
<evidence type="ECO:0000256" key="1">
    <source>
        <dbReference type="ARBA" id="ARBA00005442"/>
    </source>
</evidence>
<dbReference type="RefSeq" id="WP_082726639.1">
    <property type="nucleotide sequence ID" value="NZ_AP014924.1"/>
</dbReference>
<sequence>MAQGQRRNNRLVPQASNSLDQFKYEVATELGINQEYKTGYWGNIPARECGAVGGHMVRRMIAAAEQSLVDQAATNVRSGFQQAFSQPLSNVTAPATQQGANLNQ</sequence>
<evidence type="ECO:0000313" key="4">
    <source>
        <dbReference type="Proteomes" id="UP000065807"/>
    </source>
</evidence>
<reference evidence="4" key="2">
    <citation type="journal article" date="2016" name="Int. J. Syst. Evol. Microbiol.">
        <title>Complete genome sequence and cell structure of Limnochorda pilosa, a Gram-negative spore-former within the phylum Firmicutes.</title>
        <authorList>
            <person name="Watanabe M."/>
            <person name="Kojima H."/>
            <person name="Fukui M."/>
        </authorList>
    </citation>
    <scope>NUCLEOTIDE SEQUENCE [LARGE SCALE GENOMIC DNA]</scope>
    <source>
        <strain evidence="4">HC45</strain>
    </source>
</reference>